<accession>A0A7J7HJK4</accession>
<protein>
    <recommendedName>
        <fullName evidence="1">Terpene synthase N-terminal domain-containing protein</fullName>
    </recommendedName>
</protein>
<comment type="caution">
    <text evidence="2">The sequence shown here is derived from an EMBL/GenBank/DDBJ whole genome shotgun (WGS) entry which is preliminary data.</text>
</comment>
<dbReference type="SUPFAM" id="SSF48239">
    <property type="entry name" value="Terpenoid cyclases/Protein prenyltransferases"/>
    <property type="match status" value="1"/>
</dbReference>
<gene>
    <name evidence="2" type="ORF">HYC85_010699</name>
</gene>
<dbReference type="GO" id="GO:0010333">
    <property type="term" value="F:terpene synthase activity"/>
    <property type="evidence" value="ECO:0007669"/>
    <property type="project" value="InterPro"/>
</dbReference>
<dbReference type="InterPro" id="IPR001906">
    <property type="entry name" value="Terpene_synth_N"/>
</dbReference>
<dbReference type="Proteomes" id="UP000593564">
    <property type="component" value="Unassembled WGS sequence"/>
</dbReference>
<name>A0A7J7HJK4_CAMSI</name>
<sequence length="106" mass="12391">MVGHNSHAILLLGDMYVKHAAKLKEDVKRMLDKVADPLAGLEMIDDLQRLGVFYHFEDEIKRVLDSIYNNINYYNWSTEDLLNHFIPYSSNVARKLPYDFGSRCNR</sequence>
<evidence type="ECO:0000313" key="2">
    <source>
        <dbReference type="EMBL" id="KAF5952755.1"/>
    </source>
</evidence>
<proteinExistence type="predicted"/>
<evidence type="ECO:0000313" key="3">
    <source>
        <dbReference type="Proteomes" id="UP000593564"/>
    </source>
</evidence>
<evidence type="ECO:0000259" key="1">
    <source>
        <dbReference type="Pfam" id="PF01397"/>
    </source>
</evidence>
<dbReference type="Gene3D" id="1.50.10.130">
    <property type="entry name" value="Terpene synthase, N-terminal domain"/>
    <property type="match status" value="1"/>
</dbReference>
<organism evidence="2 3">
    <name type="scientific">Camellia sinensis</name>
    <name type="common">Tea plant</name>
    <name type="synonym">Thea sinensis</name>
    <dbReference type="NCBI Taxonomy" id="4442"/>
    <lineage>
        <taxon>Eukaryota</taxon>
        <taxon>Viridiplantae</taxon>
        <taxon>Streptophyta</taxon>
        <taxon>Embryophyta</taxon>
        <taxon>Tracheophyta</taxon>
        <taxon>Spermatophyta</taxon>
        <taxon>Magnoliopsida</taxon>
        <taxon>eudicotyledons</taxon>
        <taxon>Gunneridae</taxon>
        <taxon>Pentapetalae</taxon>
        <taxon>asterids</taxon>
        <taxon>Ericales</taxon>
        <taxon>Theaceae</taxon>
        <taxon>Camellia</taxon>
    </lineage>
</organism>
<reference evidence="2 3" key="2">
    <citation type="submission" date="2020-07" db="EMBL/GenBank/DDBJ databases">
        <title>Genome assembly of wild tea tree DASZ reveals pedigree and selection history of tea varieties.</title>
        <authorList>
            <person name="Zhang W."/>
        </authorList>
    </citation>
    <scope>NUCLEOTIDE SEQUENCE [LARGE SCALE GENOMIC DNA]</scope>
    <source>
        <strain evidence="3">cv. G240</strain>
        <tissue evidence="2">Leaf</tissue>
    </source>
</reference>
<reference evidence="3" key="1">
    <citation type="journal article" date="2020" name="Nat. Commun.">
        <title>Genome assembly of wild tea tree DASZ reveals pedigree and selection history of tea varieties.</title>
        <authorList>
            <person name="Zhang W."/>
            <person name="Zhang Y."/>
            <person name="Qiu H."/>
            <person name="Guo Y."/>
            <person name="Wan H."/>
            <person name="Zhang X."/>
            <person name="Scossa F."/>
            <person name="Alseekh S."/>
            <person name="Zhang Q."/>
            <person name="Wang P."/>
            <person name="Xu L."/>
            <person name="Schmidt M.H."/>
            <person name="Jia X."/>
            <person name="Li D."/>
            <person name="Zhu A."/>
            <person name="Guo F."/>
            <person name="Chen W."/>
            <person name="Ni D."/>
            <person name="Usadel B."/>
            <person name="Fernie A.R."/>
            <person name="Wen W."/>
        </authorList>
    </citation>
    <scope>NUCLEOTIDE SEQUENCE [LARGE SCALE GENOMIC DNA]</scope>
    <source>
        <strain evidence="3">cv. G240</strain>
    </source>
</reference>
<dbReference type="Pfam" id="PF01397">
    <property type="entry name" value="Terpene_synth"/>
    <property type="match status" value="1"/>
</dbReference>
<dbReference type="EMBL" id="JACBKZ010000004">
    <property type="protein sequence ID" value="KAF5952755.1"/>
    <property type="molecule type" value="Genomic_DNA"/>
</dbReference>
<dbReference type="AlphaFoldDB" id="A0A7J7HJK4"/>
<dbReference type="InterPro" id="IPR036965">
    <property type="entry name" value="Terpene_synth_N_sf"/>
</dbReference>
<keyword evidence="3" id="KW-1185">Reference proteome</keyword>
<dbReference type="InterPro" id="IPR008930">
    <property type="entry name" value="Terpenoid_cyclase/PrenylTrfase"/>
</dbReference>
<feature type="domain" description="Terpene synthase N-terminal" evidence="1">
    <location>
        <begin position="14"/>
        <end position="74"/>
    </location>
</feature>